<dbReference type="Proteomes" id="UP000541185">
    <property type="component" value="Unassembled WGS sequence"/>
</dbReference>
<evidence type="ECO:0000313" key="2">
    <source>
        <dbReference type="Proteomes" id="UP000541185"/>
    </source>
</evidence>
<name>A0A848H4M0_9BURK</name>
<dbReference type="EMBL" id="JABBFX010000001">
    <property type="protein sequence ID" value="NML44180.1"/>
    <property type="molecule type" value="Genomic_DNA"/>
</dbReference>
<accession>A0A848H4M0</accession>
<dbReference type="AlphaFoldDB" id="A0A848H4M0"/>
<organism evidence="1 2">
    <name type="scientific">Ramlibacter agri</name>
    <dbReference type="NCBI Taxonomy" id="2728837"/>
    <lineage>
        <taxon>Bacteria</taxon>
        <taxon>Pseudomonadati</taxon>
        <taxon>Pseudomonadota</taxon>
        <taxon>Betaproteobacteria</taxon>
        <taxon>Burkholderiales</taxon>
        <taxon>Comamonadaceae</taxon>
        <taxon>Ramlibacter</taxon>
    </lineage>
</organism>
<reference evidence="1 2" key="1">
    <citation type="submission" date="2020-04" db="EMBL/GenBank/DDBJ databases">
        <title>Ramlibacter sp. G-1-2-2 isolated from soil.</title>
        <authorList>
            <person name="Dahal R.H."/>
        </authorList>
    </citation>
    <scope>NUCLEOTIDE SEQUENCE [LARGE SCALE GENOMIC DNA]</scope>
    <source>
        <strain evidence="1 2">G-1-2-2</strain>
    </source>
</reference>
<proteinExistence type="predicted"/>
<gene>
    <name evidence="1" type="ORF">HHL11_10495</name>
</gene>
<comment type="caution">
    <text evidence="1">The sequence shown here is derived from an EMBL/GenBank/DDBJ whole genome shotgun (WGS) entry which is preliminary data.</text>
</comment>
<sequence length="66" mass="7760">MESIKLRVGRPITPEQFEELSDEQLVRLIPKAYREFFPGKDFCADGHFYLHDGTAWCFYRGGFLDD</sequence>
<protein>
    <submittedName>
        <fullName evidence="1">Uncharacterized protein</fullName>
    </submittedName>
</protein>
<keyword evidence="2" id="KW-1185">Reference proteome</keyword>
<evidence type="ECO:0000313" key="1">
    <source>
        <dbReference type="EMBL" id="NML44180.1"/>
    </source>
</evidence>
<dbReference type="RefSeq" id="WP_169418333.1">
    <property type="nucleotide sequence ID" value="NZ_JABBFX010000001.1"/>
</dbReference>